<organism evidence="1 2">
    <name type="scientific">Trichonephila clavata</name>
    <name type="common">Joro spider</name>
    <name type="synonym">Nephila clavata</name>
    <dbReference type="NCBI Taxonomy" id="2740835"/>
    <lineage>
        <taxon>Eukaryota</taxon>
        <taxon>Metazoa</taxon>
        <taxon>Ecdysozoa</taxon>
        <taxon>Arthropoda</taxon>
        <taxon>Chelicerata</taxon>
        <taxon>Arachnida</taxon>
        <taxon>Araneae</taxon>
        <taxon>Araneomorphae</taxon>
        <taxon>Entelegynae</taxon>
        <taxon>Araneoidea</taxon>
        <taxon>Nephilidae</taxon>
        <taxon>Trichonephila</taxon>
    </lineage>
</organism>
<dbReference type="AlphaFoldDB" id="A0A8X6L854"/>
<protein>
    <submittedName>
        <fullName evidence="1">Uncharacterized protein</fullName>
    </submittedName>
</protein>
<dbReference type="Proteomes" id="UP000887116">
    <property type="component" value="Unassembled WGS sequence"/>
</dbReference>
<reference evidence="1" key="1">
    <citation type="submission" date="2020-07" db="EMBL/GenBank/DDBJ databases">
        <title>Multicomponent nature underlies the extraordinary mechanical properties of spider dragline silk.</title>
        <authorList>
            <person name="Kono N."/>
            <person name="Nakamura H."/>
            <person name="Mori M."/>
            <person name="Yoshida Y."/>
            <person name="Ohtoshi R."/>
            <person name="Malay A.D."/>
            <person name="Moran D.A.P."/>
            <person name="Tomita M."/>
            <person name="Numata K."/>
            <person name="Arakawa K."/>
        </authorList>
    </citation>
    <scope>NUCLEOTIDE SEQUENCE</scope>
</reference>
<keyword evidence="2" id="KW-1185">Reference proteome</keyword>
<evidence type="ECO:0000313" key="1">
    <source>
        <dbReference type="EMBL" id="GFQ99051.1"/>
    </source>
</evidence>
<comment type="caution">
    <text evidence="1">The sequence shown here is derived from an EMBL/GenBank/DDBJ whole genome shotgun (WGS) entry which is preliminary data.</text>
</comment>
<proteinExistence type="predicted"/>
<gene>
    <name evidence="1" type="ORF">TNCT_301481</name>
</gene>
<dbReference type="EMBL" id="BMAO01024961">
    <property type="protein sequence ID" value="GFQ99051.1"/>
    <property type="molecule type" value="Genomic_DNA"/>
</dbReference>
<name>A0A8X6L854_TRICU</name>
<accession>A0A8X6L854</accession>
<evidence type="ECO:0000313" key="2">
    <source>
        <dbReference type="Proteomes" id="UP000887116"/>
    </source>
</evidence>
<sequence>MGGMNATIPTDIIRGKWALDDGIELQGYRDVSVAAEVVRPGWHCFESTTVKNSSNDNSGIDNPLVWEIAFQKASLYEVSFSKEL</sequence>